<accession>V2UPF9</accession>
<dbReference type="AlphaFoldDB" id="V2UPF9"/>
<protein>
    <submittedName>
        <fullName evidence="2">Uncharacterized protein</fullName>
    </submittedName>
</protein>
<keyword evidence="1" id="KW-0812">Transmembrane</keyword>
<dbReference type="EMBL" id="AYEU01000007">
    <property type="protein sequence ID" value="ESK50540.1"/>
    <property type="molecule type" value="Genomic_DNA"/>
</dbReference>
<reference evidence="2 3" key="1">
    <citation type="submission" date="2013-10" db="EMBL/GenBank/DDBJ databases">
        <title>The Genome Sequence of Acinetobacter brisouii CIP 110357.</title>
        <authorList>
            <consortium name="The Broad Institute Genomics Platform"/>
            <consortium name="The Broad Institute Genome Sequencing Center for Infectious Disease"/>
            <person name="Cerqueira G."/>
            <person name="Feldgarden M."/>
            <person name="Courvalin P."/>
            <person name="Grillot-Courvalin C."/>
            <person name="Clermont D."/>
            <person name="Rocha E."/>
            <person name="Yoon E.-J."/>
            <person name="Nemec A."/>
            <person name="Young S.K."/>
            <person name="Zeng Q."/>
            <person name="Gargeya S."/>
            <person name="Fitzgerald M."/>
            <person name="Abouelleil A."/>
            <person name="Alvarado L."/>
            <person name="Berlin A.M."/>
            <person name="Chapman S.B."/>
            <person name="Gainer-Dewar J."/>
            <person name="Goldberg J."/>
            <person name="Gnerre S."/>
            <person name="Griggs A."/>
            <person name="Gujja S."/>
            <person name="Hansen M."/>
            <person name="Howarth C."/>
            <person name="Imamovic A."/>
            <person name="Ireland A."/>
            <person name="Larimer J."/>
            <person name="McCowan C."/>
            <person name="Murphy C."/>
            <person name="Pearson M."/>
            <person name="Poon T.W."/>
            <person name="Priest M."/>
            <person name="Roberts A."/>
            <person name="Saif S."/>
            <person name="Shea T."/>
            <person name="Sykes S."/>
            <person name="Wortman J."/>
            <person name="Nusbaum C."/>
            <person name="Birren B."/>
        </authorList>
    </citation>
    <scope>NUCLEOTIDE SEQUENCE [LARGE SCALE GENOMIC DNA]</scope>
    <source>
        <strain evidence="2 3">CIP 110357</strain>
    </source>
</reference>
<keyword evidence="1" id="KW-1133">Transmembrane helix</keyword>
<gene>
    <name evidence="2" type="ORF">P255_02523</name>
</gene>
<evidence type="ECO:0000313" key="2">
    <source>
        <dbReference type="EMBL" id="ESK50540.1"/>
    </source>
</evidence>
<name>V2UPF9_9GAMM</name>
<feature type="transmembrane region" description="Helical" evidence="1">
    <location>
        <begin position="12"/>
        <end position="31"/>
    </location>
</feature>
<keyword evidence="1" id="KW-0472">Membrane</keyword>
<sequence>MKIWLKKYDRIFLSAGVLKVSLLLAIVLSGGHMRPDL</sequence>
<dbReference type="Proteomes" id="UP000018418">
    <property type="component" value="Unassembled WGS sequence"/>
</dbReference>
<evidence type="ECO:0000256" key="1">
    <source>
        <dbReference type="SAM" id="Phobius"/>
    </source>
</evidence>
<proteinExistence type="predicted"/>
<dbReference type="HOGENOM" id="CLU_3338907_0_0_6"/>
<evidence type="ECO:0000313" key="3">
    <source>
        <dbReference type="Proteomes" id="UP000018418"/>
    </source>
</evidence>
<dbReference type="PATRIC" id="fig|1341683.3.peg.2495"/>
<keyword evidence="3" id="KW-1185">Reference proteome</keyword>
<organism evidence="2 3">
    <name type="scientific">Acinetobacter brisouii CIP 110357</name>
    <dbReference type="NCBI Taxonomy" id="1341683"/>
    <lineage>
        <taxon>Bacteria</taxon>
        <taxon>Pseudomonadati</taxon>
        <taxon>Pseudomonadota</taxon>
        <taxon>Gammaproteobacteria</taxon>
        <taxon>Moraxellales</taxon>
        <taxon>Moraxellaceae</taxon>
        <taxon>Acinetobacter</taxon>
    </lineage>
</organism>
<comment type="caution">
    <text evidence="2">The sequence shown here is derived from an EMBL/GenBank/DDBJ whole genome shotgun (WGS) entry which is preliminary data.</text>
</comment>